<dbReference type="Pfam" id="PF13193">
    <property type="entry name" value="AMP-binding_C"/>
    <property type="match status" value="1"/>
</dbReference>
<evidence type="ECO:0000313" key="7">
    <source>
        <dbReference type="EMBL" id="PBK76966.1"/>
    </source>
</evidence>
<accession>A0A2H3CNS7</accession>
<dbReference type="InterPro" id="IPR020845">
    <property type="entry name" value="AMP-binding_CS"/>
</dbReference>
<dbReference type="InterPro" id="IPR000873">
    <property type="entry name" value="AMP-dep_synth/lig_dom"/>
</dbReference>
<keyword evidence="2" id="KW-0436">Ligase</keyword>
<dbReference type="GO" id="GO:0016874">
    <property type="term" value="F:ligase activity"/>
    <property type="evidence" value="ECO:0007669"/>
    <property type="project" value="UniProtKB-KW"/>
</dbReference>
<dbReference type="PROSITE" id="PS00455">
    <property type="entry name" value="AMP_BINDING"/>
    <property type="match status" value="1"/>
</dbReference>
<dbReference type="PANTHER" id="PTHR43859">
    <property type="entry name" value="ACYL-ACTIVATING ENZYME"/>
    <property type="match status" value="1"/>
</dbReference>
<dbReference type="SUPFAM" id="SSF56801">
    <property type="entry name" value="Acetyl-CoA synthetase-like"/>
    <property type="match status" value="1"/>
</dbReference>
<dbReference type="STRING" id="1076256.A0A2H3CNS7"/>
<dbReference type="AlphaFoldDB" id="A0A2H3CNS7"/>
<evidence type="ECO:0000259" key="6">
    <source>
        <dbReference type="Pfam" id="PF13193"/>
    </source>
</evidence>
<reference evidence="8" key="1">
    <citation type="journal article" date="2017" name="Nat. Ecol. Evol.">
        <title>Genome expansion and lineage-specific genetic innovations in the forest pathogenic fungi Armillaria.</title>
        <authorList>
            <person name="Sipos G."/>
            <person name="Prasanna A.N."/>
            <person name="Walter M.C."/>
            <person name="O'Connor E."/>
            <person name="Balint B."/>
            <person name="Krizsan K."/>
            <person name="Kiss B."/>
            <person name="Hess J."/>
            <person name="Varga T."/>
            <person name="Slot J."/>
            <person name="Riley R."/>
            <person name="Boka B."/>
            <person name="Rigling D."/>
            <person name="Barry K."/>
            <person name="Lee J."/>
            <person name="Mihaltcheva S."/>
            <person name="LaButti K."/>
            <person name="Lipzen A."/>
            <person name="Waldron R."/>
            <person name="Moloney N.M."/>
            <person name="Sperisen C."/>
            <person name="Kredics L."/>
            <person name="Vagvoelgyi C."/>
            <person name="Patrignani A."/>
            <person name="Fitzpatrick D."/>
            <person name="Nagy I."/>
            <person name="Doyle S."/>
            <person name="Anderson J.B."/>
            <person name="Grigoriev I.V."/>
            <person name="Gueldener U."/>
            <person name="Muensterkoetter M."/>
            <person name="Nagy L.G."/>
        </authorList>
    </citation>
    <scope>NUCLEOTIDE SEQUENCE [LARGE SCALE GENOMIC DNA]</scope>
    <source>
        <strain evidence="8">28-4</strain>
    </source>
</reference>
<feature type="domain" description="AMP-binding enzyme C-terminal" evidence="6">
    <location>
        <begin position="472"/>
        <end position="552"/>
    </location>
</feature>
<dbReference type="Proteomes" id="UP000218334">
    <property type="component" value="Unassembled WGS sequence"/>
</dbReference>
<feature type="domain" description="AMP-dependent synthetase/ligase" evidence="5">
    <location>
        <begin position="45"/>
        <end position="415"/>
    </location>
</feature>
<dbReference type="Gene3D" id="3.30.300.30">
    <property type="match status" value="1"/>
</dbReference>
<organism evidence="7 8">
    <name type="scientific">Armillaria solidipes</name>
    <dbReference type="NCBI Taxonomy" id="1076256"/>
    <lineage>
        <taxon>Eukaryota</taxon>
        <taxon>Fungi</taxon>
        <taxon>Dikarya</taxon>
        <taxon>Basidiomycota</taxon>
        <taxon>Agaricomycotina</taxon>
        <taxon>Agaricomycetes</taxon>
        <taxon>Agaricomycetidae</taxon>
        <taxon>Agaricales</taxon>
        <taxon>Marasmiineae</taxon>
        <taxon>Physalacriaceae</taxon>
        <taxon>Armillaria</taxon>
    </lineage>
</organism>
<dbReference type="PANTHER" id="PTHR43859:SF4">
    <property type="entry name" value="BUTANOATE--COA LIGASE AAE1-RELATED"/>
    <property type="match status" value="1"/>
</dbReference>
<evidence type="ECO:0000256" key="4">
    <source>
        <dbReference type="ARBA" id="ARBA00023098"/>
    </source>
</evidence>
<evidence type="ECO:0000256" key="3">
    <source>
        <dbReference type="ARBA" id="ARBA00022832"/>
    </source>
</evidence>
<dbReference type="Pfam" id="PF00501">
    <property type="entry name" value="AMP-binding"/>
    <property type="match status" value="1"/>
</dbReference>
<keyword evidence="3" id="KW-0276">Fatty acid metabolism</keyword>
<evidence type="ECO:0000256" key="2">
    <source>
        <dbReference type="ARBA" id="ARBA00022598"/>
    </source>
</evidence>
<sequence length="565" mass="62328">MAFRPTTPTPESIPPADVNLRLNPPSAKDGPTYLHPLNPLLFLLRAAQIYPDKVALAHPDVKYPVVYTFAVWAQRIQNFAYGLIRARIKPGDRVAVIAPNSYVPNPTSPADACHGVLAARAILTPINTRLRPQEVDYILDHSGASLILIDEELLPLIAGSKLPRIVCKDTGRSDDPYEEFLSEGRRYSQERGWAGLDVEPDENAGALLCYTSGTTGRPKGALTTLRGTYLAAIGNAFEGQIDKESTYLWILPMFHAGGWTFPWSSTFAFATQITLRTVNYPRIWNHFLNSKVTHYCGAPTVQVLPESPISAIIAGPLNNRESAAPTAHLLGALEKIGIKPIHVYGLTGYDQLFWAKISLEQRSKLIARQGHSFATAEGVRVAEMRDDDQIIDVPRDGKTVGEIVTRGNLVMKEYFRDPEATKKAFRGGYFHSGDLAVMHPDGSIAVVDRSKDIIISGGENASSLAIEQGKFSCLSSHPHVLEVSVVARAHPVWGERPMAFVIIHPEHVARWSGRVDEFVKDLMEHAKARLPGFARPDWVEVVPELPKTSTGKILKTELRKRVAKL</sequence>
<proteinExistence type="inferred from homology"/>
<dbReference type="InterPro" id="IPR025110">
    <property type="entry name" value="AMP-bd_C"/>
</dbReference>
<gene>
    <name evidence="7" type="ORF">ARMSODRAFT_948828</name>
</gene>
<name>A0A2H3CNS7_9AGAR</name>
<keyword evidence="4" id="KW-0443">Lipid metabolism</keyword>
<dbReference type="InterPro" id="IPR045851">
    <property type="entry name" value="AMP-bd_C_sf"/>
</dbReference>
<dbReference type="GO" id="GO:0006631">
    <property type="term" value="P:fatty acid metabolic process"/>
    <property type="evidence" value="ECO:0007669"/>
    <property type="project" value="UniProtKB-KW"/>
</dbReference>
<evidence type="ECO:0000256" key="1">
    <source>
        <dbReference type="ARBA" id="ARBA00006432"/>
    </source>
</evidence>
<evidence type="ECO:0000313" key="8">
    <source>
        <dbReference type="Proteomes" id="UP000218334"/>
    </source>
</evidence>
<dbReference type="EMBL" id="KZ293416">
    <property type="protein sequence ID" value="PBK76966.1"/>
    <property type="molecule type" value="Genomic_DNA"/>
</dbReference>
<comment type="similarity">
    <text evidence="1">Belongs to the ATP-dependent AMP-binding enzyme family.</text>
</comment>
<dbReference type="Gene3D" id="3.40.50.12780">
    <property type="entry name" value="N-terminal domain of ligase-like"/>
    <property type="match status" value="1"/>
</dbReference>
<dbReference type="InterPro" id="IPR042099">
    <property type="entry name" value="ANL_N_sf"/>
</dbReference>
<evidence type="ECO:0000259" key="5">
    <source>
        <dbReference type="Pfam" id="PF00501"/>
    </source>
</evidence>
<protein>
    <submittedName>
        <fullName evidence="7">Acetyl-CoA synthetase-like protein</fullName>
    </submittedName>
</protein>
<keyword evidence="8" id="KW-1185">Reference proteome</keyword>